<evidence type="ECO:0000313" key="3">
    <source>
        <dbReference type="Proteomes" id="UP001595530"/>
    </source>
</evidence>
<dbReference type="InterPro" id="IPR037401">
    <property type="entry name" value="SnoaL-like"/>
</dbReference>
<dbReference type="CDD" id="cd00531">
    <property type="entry name" value="NTF2_like"/>
    <property type="match status" value="1"/>
</dbReference>
<keyword evidence="3" id="KW-1185">Reference proteome</keyword>
<comment type="caution">
    <text evidence="2">The sequence shown here is derived from an EMBL/GenBank/DDBJ whole genome shotgun (WGS) entry which is preliminary data.</text>
</comment>
<dbReference type="InterPro" id="IPR032710">
    <property type="entry name" value="NTF2-like_dom_sf"/>
</dbReference>
<dbReference type="EMBL" id="JBHRTP010000018">
    <property type="protein sequence ID" value="MFC3107677.1"/>
    <property type="molecule type" value="Genomic_DNA"/>
</dbReference>
<evidence type="ECO:0000313" key="2">
    <source>
        <dbReference type="EMBL" id="MFC3107677.1"/>
    </source>
</evidence>
<reference evidence="3" key="1">
    <citation type="journal article" date="2019" name="Int. J. Syst. Evol. Microbiol.">
        <title>The Global Catalogue of Microorganisms (GCM) 10K type strain sequencing project: providing services to taxonomists for standard genome sequencing and annotation.</title>
        <authorList>
            <consortium name="The Broad Institute Genomics Platform"/>
            <consortium name="The Broad Institute Genome Sequencing Center for Infectious Disease"/>
            <person name="Wu L."/>
            <person name="Ma J."/>
        </authorList>
    </citation>
    <scope>NUCLEOTIDE SEQUENCE [LARGE SCALE GENOMIC DNA]</scope>
    <source>
        <strain evidence="3">KCTC 42986</strain>
    </source>
</reference>
<organism evidence="2 3">
    <name type="scientific">Undibacterium arcticum</name>
    <dbReference type="NCBI Taxonomy" id="1762892"/>
    <lineage>
        <taxon>Bacteria</taxon>
        <taxon>Pseudomonadati</taxon>
        <taxon>Pseudomonadota</taxon>
        <taxon>Betaproteobacteria</taxon>
        <taxon>Burkholderiales</taxon>
        <taxon>Oxalobacteraceae</taxon>
        <taxon>Undibacterium</taxon>
    </lineage>
</organism>
<feature type="domain" description="SnoaL-like" evidence="1">
    <location>
        <begin position="14"/>
        <end position="117"/>
    </location>
</feature>
<proteinExistence type="predicted"/>
<dbReference type="SUPFAM" id="SSF54427">
    <property type="entry name" value="NTF2-like"/>
    <property type="match status" value="1"/>
</dbReference>
<sequence>MNAQENKQLVMQGYQMFQSGDIKGLLTLLSDDIEWMGPDSETIPFAGDYHGRDQVAQYFAKLEQAQDVIQFTPLDFIAEDDKVVVCGTSSWTVKANGQRYDNPWVHFFTIRDGKVASFRQYNDTAAAERAYTALKSASLQPGSTLHH</sequence>
<protein>
    <submittedName>
        <fullName evidence="2">Nuclear transport factor 2 family protein</fullName>
    </submittedName>
</protein>
<dbReference type="PANTHER" id="PTHR41252:SF1">
    <property type="entry name" value="BLR2505 PROTEIN"/>
    <property type="match status" value="1"/>
</dbReference>
<name>A0ABV7EY34_9BURK</name>
<gene>
    <name evidence="2" type="ORF">ACFOFO_06845</name>
</gene>
<dbReference type="Proteomes" id="UP001595530">
    <property type="component" value="Unassembled WGS sequence"/>
</dbReference>
<dbReference type="RefSeq" id="WP_390321571.1">
    <property type="nucleotide sequence ID" value="NZ_JBHRTP010000018.1"/>
</dbReference>
<dbReference type="Pfam" id="PF12680">
    <property type="entry name" value="SnoaL_2"/>
    <property type="match status" value="1"/>
</dbReference>
<dbReference type="PANTHER" id="PTHR41252">
    <property type="entry name" value="BLR2505 PROTEIN"/>
    <property type="match status" value="1"/>
</dbReference>
<dbReference type="Gene3D" id="3.10.450.50">
    <property type="match status" value="1"/>
</dbReference>
<accession>A0ABV7EY34</accession>
<evidence type="ECO:0000259" key="1">
    <source>
        <dbReference type="Pfam" id="PF12680"/>
    </source>
</evidence>